<reference evidence="5" key="1">
    <citation type="submission" date="2023-04" db="EMBL/GenBank/DDBJ databases">
        <title>Phytophthora fragariaefolia NBRC 109709.</title>
        <authorList>
            <person name="Ichikawa N."/>
            <person name="Sato H."/>
            <person name="Tonouchi N."/>
        </authorList>
    </citation>
    <scope>NUCLEOTIDE SEQUENCE</scope>
    <source>
        <strain evidence="5">NBRC 109709</strain>
    </source>
</reference>
<evidence type="ECO:0000313" key="6">
    <source>
        <dbReference type="Proteomes" id="UP001165121"/>
    </source>
</evidence>
<dbReference type="Proteomes" id="UP001165121">
    <property type="component" value="Unassembled WGS sequence"/>
</dbReference>
<accession>A0A9W6Y296</accession>
<dbReference type="InterPro" id="IPR000477">
    <property type="entry name" value="RT_dom"/>
</dbReference>
<dbReference type="PANTHER" id="PTHR37984:SF5">
    <property type="entry name" value="PROTEIN NYNRIN-LIKE"/>
    <property type="match status" value="1"/>
</dbReference>
<gene>
    <name evidence="5" type="ORF">Pfra01_002208200</name>
</gene>
<feature type="region of interest" description="Disordered" evidence="2">
    <location>
        <begin position="175"/>
        <end position="199"/>
    </location>
</feature>
<feature type="signal peptide" evidence="3">
    <location>
        <begin position="1"/>
        <end position="27"/>
    </location>
</feature>
<feature type="compositionally biased region" description="Low complexity" evidence="2">
    <location>
        <begin position="245"/>
        <end position="259"/>
    </location>
</feature>
<proteinExistence type="predicted"/>
<dbReference type="Pfam" id="PF17919">
    <property type="entry name" value="RT_RNaseH_2"/>
    <property type="match status" value="1"/>
</dbReference>
<dbReference type="FunFam" id="3.30.70.270:FF:000020">
    <property type="entry name" value="Transposon Tf2-6 polyprotein-like Protein"/>
    <property type="match status" value="1"/>
</dbReference>
<dbReference type="InterPro" id="IPR043502">
    <property type="entry name" value="DNA/RNA_pol_sf"/>
</dbReference>
<protein>
    <submittedName>
        <fullName evidence="5">Unnamed protein product</fullName>
    </submittedName>
</protein>
<dbReference type="SUPFAM" id="SSF56672">
    <property type="entry name" value="DNA/RNA polymerases"/>
    <property type="match status" value="1"/>
</dbReference>
<dbReference type="AlphaFoldDB" id="A0A9W6Y296"/>
<feature type="domain" description="Reverse transcriptase" evidence="4">
    <location>
        <begin position="1"/>
        <end position="69"/>
    </location>
</feature>
<evidence type="ECO:0000259" key="4">
    <source>
        <dbReference type="PROSITE" id="PS50878"/>
    </source>
</evidence>
<comment type="caution">
    <text evidence="5">The sequence shown here is derived from an EMBL/GenBank/DDBJ whole genome shotgun (WGS) entry which is preliminary data.</text>
</comment>
<keyword evidence="6" id="KW-1185">Reference proteome</keyword>
<feature type="region of interest" description="Disordered" evidence="2">
    <location>
        <begin position="245"/>
        <end position="269"/>
    </location>
</feature>
<organism evidence="5 6">
    <name type="scientific">Phytophthora fragariaefolia</name>
    <dbReference type="NCBI Taxonomy" id="1490495"/>
    <lineage>
        <taxon>Eukaryota</taxon>
        <taxon>Sar</taxon>
        <taxon>Stramenopiles</taxon>
        <taxon>Oomycota</taxon>
        <taxon>Peronosporomycetes</taxon>
        <taxon>Peronosporales</taxon>
        <taxon>Peronosporaceae</taxon>
        <taxon>Phytophthora</taxon>
    </lineage>
</organism>
<sequence>MMNGVLRGLTWLTCLVSLDDIVVYTTGSIERHILELATVLELLRVAGLTLKLKRCVVATRTMEYLGHELSSDGVRPVARLVTAVSEFPRPKDVVEVIGFVHLAGYYRTFIEAFGSMMQPMTRLLKKDVEWEWTEAQEYAFERVKAMLTMKPLLVYPNFALPFRLVTDANGVARKDCSQRGTSRGGYRTERKTEEDDPAEYAARLRAEDEEMMQASRSSVGLTPVSEVAPAVDASADNVAAAVDEQENQQTDATTTGAQQELAPTRQRTTKTIGRHDEAAPDVRTKEARMMMCDDDGESTPVHELILQLTGSEITAAQERSKLVKKILAAGEFQGKAVKRMYGLVVIETKHGR</sequence>
<feature type="chain" id="PRO_5040977727" evidence="3">
    <location>
        <begin position="28"/>
        <end position="352"/>
    </location>
</feature>
<dbReference type="PROSITE" id="PS50878">
    <property type="entry name" value="RT_POL"/>
    <property type="match status" value="1"/>
</dbReference>
<dbReference type="Gene3D" id="3.30.70.270">
    <property type="match status" value="2"/>
</dbReference>
<evidence type="ECO:0000256" key="2">
    <source>
        <dbReference type="SAM" id="MobiDB-lite"/>
    </source>
</evidence>
<evidence type="ECO:0000256" key="3">
    <source>
        <dbReference type="SAM" id="SignalP"/>
    </source>
</evidence>
<dbReference type="GO" id="GO:0003824">
    <property type="term" value="F:catalytic activity"/>
    <property type="evidence" value="ECO:0007669"/>
    <property type="project" value="UniProtKB-KW"/>
</dbReference>
<keyword evidence="3" id="KW-0732">Signal</keyword>
<dbReference type="InterPro" id="IPR043128">
    <property type="entry name" value="Rev_trsase/Diguanyl_cyclase"/>
</dbReference>
<name>A0A9W6Y296_9STRA</name>
<dbReference type="EMBL" id="BSXT01003275">
    <property type="protein sequence ID" value="GMF53412.1"/>
    <property type="molecule type" value="Genomic_DNA"/>
</dbReference>
<keyword evidence="1" id="KW-0511">Multifunctional enzyme</keyword>
<dbReference type="PANTHER" id="PTHR37984">
    <property type="entry name" value="PROTEIN CBG26694"/>
    <property type="match status" value="1"/>
</dbReference>
<evidence type="ECO:0000313" key="5">
    <source>
        <dbReference type="EMBL" id="GMF53412.1"/>
    </source>
</evidence>
<dbReference type="InterPro" id="IPR050951">
    <property type="entry name" value="Retrovirus_Pol_polyprotein"/>
</dbReference>
<evidence type="ECO:0000256" key="1">
    <source>
        <dbReference type="ARBA" id="ARBA00023268"/>
    </source>
</evidence>
<dbReference type="InterPro" id="IPR041577">
    <property type="entry name" value="RT_RNaseH_2"/>
</dbReference>
<dbReference type="OrthoDB" id="115141at2759"/>